<feature type="region of interest" description="Disordered" evidence="1">
    <location>
        <begin position="37"/>
        <end position="78"/>
    </location>
</feature>
<organism evidence="3 4">
    <name type="scientific">Anguilla anguilla</name>
    <name type="common">European freshwater eel</name>
    <name type="synonym">Muraena anguilla</name>
    <dbReference type="NCBI Taxonomy" id="7936"/>
    <lineage>
        <taxon>Eukaryota</taxon>
        <taxon>Metazoa</taxon>
        <taxon>Chordata</taxon>
        <taxon>Craniata</taxon>
        <taxon>Vertebrata</taxon>
        <taxon>Euteleostomi</taxon>
        <taxon>Actinopterygii</taxon>
        <taxon>Neopterygii</taxon>
        <taxon>Teleostei</taxon>
        <taxon>Anguilliformes</taxon>
        <taxon>Anguillidae</taxon>
        <taxon>Anguilla</taxon>
    </lineage>
</organism>
<dbReference type="Pfam" id="PF12874">
    <property type="entry name" value="zf-met"/>
    <property type="match status" value="1"/>
</dbReference>
<feature type="compositionally biased region" description="Polar residues" evidence="1">
    <location>
        <begin position="112"/>
        <end position="128"/>
    </location>
</feature>
<feature type="compositionally biased region" description="Polar residues" evidence="1">
    <location>
        <begin position="48"/>
        <end position="64"/>
    </location>
</feature>
<dbReference type="PANTHER" id="PTHR46786:SF1">
    <property type="entry name" value="ZINC FINGER MATRIN-TYPE PROTEIN 3"/>
    <property type="match status" value="1"/>
</dbReference>
<reference evidence="3" key="1">
    <citation type="submission" date="2021-01" db="EMBL/GenBank/DDBJ databases">
        <title>A chromosome-scale assembly of European eel, Anguilla anguilla.</title>
        <authorList>
            <person name="Henkel C."/>
            <person name="Jong-Raadsen S.A."/>
            <person name="Dufour S."/>
            <person name="Weltzien F.-A."/>
            <person name="Palstra A.P."/>
            <person name="Pelster B."/>
            <person name="Spaink H.P."/>
            <person name="Van Den Thillart G.E."/>
            <person name="Jansen H."/>
            <person name="Zahm M."/>
            <person name="Klopp C."/>
            <person name="Cedric C."/>
            <person name="Louis A."/>
            <person name="Berthelot C."/>
            <person name="Parey E."/>
            <person name="Roest Crollius H."/>
            <person name="Montfort J."/>
            <person name="Robinson-Rechavi M."/>
            <person name="Bucao C."/>
            <person name="Bouchez O."/>
            <person name="Gislard M."/>
            <person name="Lluch J."/>
            <person name="Milhes M."/>
            <person name="Lampietro C."/>
            <person name="Lopez Roques C."/>
            <person name="Donnadieu C."/>
            <person name="Braasch I."/>
            <person name="Desvignes T."/>
            <person name="Postlethwait J."/>
            <person name="Bobe J."/>
            <person name="Guiguen Y."/>
            <person name="Dirks R."/>
        </authorList>
    </citation>
    <scope>NUCLEOTIDE SEQUENCE</scope>
    <source>
        <strain evidence="3">Tag_6206</strain>
        <tissue evidence="3">Liver</tissue>
    </source>
</reference>
<dbReference type="InterPro" id="IPR036236">
    <property type="entry name" value="Znf_C2H2_sf"/>
</dbReference>
<sequence>MTFLGDYGGWVMQLNLSVWAYMWFSAPKKACPNTWMKRPFSPSPLLENGQSLETEPRGNSSEGQSGVPEHRPKREKKHKTYTLCEVCNIQLNSAAQAQIHYNGKSHQKRLKQISNGKPSSSTGKTSLP</sequence>
<dbReference type="EMBL" id="JAFIRN010000002">
    <property type="protein sequence ID" value="KAG5854868.1"/>
    <property type="molecule type" value="Genomic_DNA"/>
</dbReference>
<dbReference type="SMART" id="SM00451">
    <property type="entry name" value="ZnF_U1"/>
    <property type="match status" value="1"/>
</dbReference>
<dbReference type="AlphaFoldDB" id="A0A9D3MVE9"/>
<feature type="domain" description="U1-type" evidence="2">
    <location>
        <begin position="79"/>
        <end position="113"/>
    </location>
</feature>
<dbReference type="InterPro" id="IPR003604">
    <property type="entry name" value="Matrin/U1-like-C_Znf_C2H2"/>
</dbReference>
<keyword evidence="4" id="KW-1185">Reference proteome</keyword>
<gene>
    <name evidence="3" type="ORF">ANANG_G00042380</name>
</gene>
<dbReference type="InterPro" id="IPR052644">
    <property type="entry name" value="ZMAT3"/>
</dbReference>
<evidence type="ECO:0000256" key="1">
    <source>
        <dbReference type="SAM" id="MobiDB-lite"/>
    </source>
</evidence>
<dbReference type="Proteomes" id="UP001044222">
    <property type="component" value="Unassembled WGS sequence"/>
</dbReference>
<proteinExistence type="predicted"/>
<feature type="region of interest" description="Disordered" evidence="1">
    <location>
        <begin position="100"/>
        <end position="128"/>
    </location>
</feature>
<dbReference type="GO" id="GO:0003676">
    <property type="term" value="F:nucleic acid binding"/>
    <property type="evidence" value="ECO:0007669"/>
    <property type="project" value="InterPro"/>
</dbReference>
<evidence type="ECO:0000259" key="2">
    <source>
        <dbReference type="SMART" id="SM00451"/>
    </source>
</evidence>
<dbReference type="GO" id="GO:0008270">
    <property type="term" value="F:zinc ion binding"/>
    <property type="evidence" value="ECO:0007669"/>
    <property type="project" value="InterPro"/>
</dbReference>
<evidence type="ECO:0000313" key="3">
    <source>
        <dbReference type="EMBL" id="KAG5854868.1"/>
    </source>
</evidence>
<dbReference type="Gene3D" id="3.30.160.60">
    <property type="entry name" value="Classic Zinc Finger"/>
    <property type="match status" value="1"/>
</dbReference>
<dbReference type="SUPFAM" id="SSF57667">
    <property type="entry name" value="beta-beta-alpha zinc fingers"/>
    <property type="match status" value="1"/>
</dbReference>
<evidence type="ECO:0000313" key="4">
    <source>
        <dbReference type="Proteomes" id="UP001044222"/>
    </source>
</evidence>
<accession>A0A9D3MVE9</accession>
<dbReference type="InterPro" id="IPR013087">
    <property type="entry name" value="Znf_C2H2_type"/>
</dbReference>
<comment type="caution">
    <text evidence="3">The sequence shown here is derived from an EMBL/GenBank/DDBJ whole genome shotgun (WGS) entry which is preliminary data.</text>
</comment>
<protein>
    <recommendedName>
        <fullName evidence="2">U1-type domain-containing protein</fullName>
    </recommendedName>
</protein>
<name>A0A9D3MVE9_ANGAN</name>
<dbReference type="PANTHER" id="PTHR46786">
    <property type="entry name" value="ZINC FINGER MATRIN-TYPE PROTEIN 3"/>
    <property type="match status" value="1"/>
</dbReference>